<dbReference type="PIRSF" id="PIRSF038958">
    <property type="entry name" value="PG_synth_SpoVB"/>
    <property type="match status" value="1"/>
</dbReference>
<evidence type="ECO:0000256" key="6">
    <source>
        <dbReference type="SAM" id="Phobius"/>
    </source>
</evidence>
<dbReference type="eggNOG" id="COG2244">
    <property type="taxonomic scope" value="Bacteria"/>
</dbReference>
<evidence type="ECO:0000256" key="5">
    <source>
        <dbReference type="ARBA" id="ARBA00023136"/>
    </source>
</evidence>
<proteinExistence type="predicted"/>
<dbReference type="InterPro" id="IPR002797">
    <property type="entry name" value="Polysacc_synth"/>
</dbReference>
<comment type="subcellular location">
    <subcellularLocation>
        <location evidence="1">Cell membrane</location>
        <topology evidence="1">Multi-pass membrane protein</topology>
    </subcellularLocation>
</comment>
<feature type="transmembrane region" description="Helical" evidence="6">
    <location>
        <begin position="308"/>
        <end position="328"/>
    </location>
</feature>
<dbReference type="PANTHER" id="PTHR30250:SF21">
    <property type="entry name" value="LIPID II FLIPPASE MURJ"/>
    <property type="match status" value="1"/>
</dbReference>
<dbReference type="InterPro" id="IPR024923">
    <property type="entry name" value="PG_synth_SpoVB"/>
</dbReference>
<accession>A0A0R2DY31</accession>
<dbReference type="EMBL" id="AYZF01000017">
    <property type="protein sequence ID" value="KRN05140.1"/>
    <property type="molecule type" value="Genomic_DNA"/>
</dbReference>
<keyword evidence="8" id="KW-1185">Reference proteome</keyword>
<keyword evidence="4 6" id="KW-1133">Transmembrane helix</keyword>
<dbReference type="CDD" id="cd13124">
    <property type="entry name" value="MATE_SpoVB_like"/>
    <property type="match status" value="1"/>
</dbReference>
<comment type="caution">
    <text evidence="7">The sequence shown here is derived from an EMBL/GenBank/DDBJ whole genome shotgun (WGS) entry which is preliminary data.</text>
</comment>
<feature type="transmembrane region" description="Helical" evidence="6">
    <location>
        <begin position="254"/>
        <end position="274"/>
    </location>
</feature>
<feature type="transmembrane region" description="Helical" evidence="6">
    <location>
        <begin position="435"/>
        <end position="455"/>
    </location>
</feature>
<feature type="transmembrane region" description="Helical" evidence="6">
    <location>
        <begin position="349"/>
        <end position="366"/>
    </location>
</feature>
<dbReference type="STRING" id="1423806.FD15_GL001684"/>
<dbReference type="PATRIC" id="fig|1423806.3.peg.1710"/>
<evidence type="ECO:0000256" key="1">
    <source>
        <dbReference type="ARBA" id="ARBA00004651"/>
    </source>
</evidence>
<feature type="transmembrane region" description="Helical" evidence="6">
    <location>
        <begin position="412"/>
        <end position="429"/>
    </location>
</feature>
<sequence length="543" mass="60925">MSFDLQNRSYLIMKNKLISGAFWMSFGSIFSRILGIVYLIPWLLMFGNDQNQAQAVFNSAYTPYSLFLALGTAGFPTAIARQVASYNSQNRFRNSVHVFRYGFIFMVLTGAFCGLLLYLAAPLIAAHSAVVSKDSATTAIYCLVPTMVILPPMSFIRGFFQGNQDMKPFGVSQLWEQFVRVLFILGASFVVLRVLHKSYTVAVNYSTFATFVGTIASYIYLLNYARRKMPEYRYFYQESQPLQKQNIAKLFRNIIADALPFVFIGSGITITQFFDQITFKSIVTNLLGATVQQAELMYTYFAANPNKITIVVVSLTIAISETTLPLLARYYEQNDKRKISEIIGQNIDLMFLVLTPAVTLLLALSWEVNGIFFQFDTYAAKLLAVALVSSISLALFTDFFTIIQAMGKHRIAIRYLVVGLILKLVLQIPCVVLGGAFGAIISTMTAFLAVSLLAFKKISEDNLVPGQLKNTRRILVVNILLCCGTLMVKYLMNLLYVPQTKIIAFLYAGIFAFLFVTVYVLLLDKTKLSQAVMGKTFILKRKH</sequence>
<dbReference type="InterPro" id="IPR050833">
    <property type="entry name" value="Poly_Biosynth_Transport"/>
</dbReference>
<keyword evidence="2" id="KW-1003">Cell membrane</keyword>
<evidence type="ECO:0000313" key="7">
    <source>
        <dbReference type="EMBL" id="KRN05140.1"/>
    </source>
</evidence>
<dbReference type="PANTHER" id="PTHR30250">
    <property type="entry name" value="PST FAMILY PREDICTED COLANIC ACID TRANSPORTER"/>
    <property type="match status" value="1"/>
</dbReference>
<evidence type="ECO:0000256" key="2">
    <source>
        <dbReference type="ARBA" id="ARBA00022475"/>
    </source>
</evidence>
<feature type="transmembrane region" description="Helical" evidence="6">
    <location>
        <begin position="502"/>
        <end position="523"/>
    </location>
</feature>
<dbReference type="GO" id="GO:0005886">
    <property type="term" value="C:plasma membrane"/>
    <property type="evidence" value="ECO:0007669"/>
    <property type="project" value="UniProtKB-SubCell"/>
</dbReference>
<feature type="transmembrane region" description="Helical" evidence="6">
    <location>
        <begin position="202"/>
        <end position="223"/>
    </location>
</feature>
<feature type="transmembrane region" description="Helical" evidence="6">
    <location>
        <begin position="101"/>
        <end position="126"/>
    </location>
</feature>
<keyword evidence="5 6" id="KW-0472">Membrane</keyword>
<keyword evidence="3 6" id="KW-0812">Transmembrane</keyword>
<evidence type="ECO:0000313" key="8">
    <source>
        <dbReference type="Proteomes" id="UP000050961"/>
    </source>
</evidence>
<feature type="transmembrane region" description="Helical" evidence="6">
    <location>
        <begin position="177"/>
        <end position="196"/>
    </location>
</feature>
<feature type="transmembrane region" description="Helical" evidence="6">
    <location>
        <begin position="475"/>
        <end position="496"/>
    </location>
</feature>
<name>A0A0R2DY31_9LACO</name>
<feature type="transmembrane region" description="Helical" evidence="6">
    <location>
        <begin position="21"/>
        <end position="41"/>
    </location>
</feature>
<dbReference type="Proteomes" id="UP000050961">
    <property type="component" value="Unassembled WGS sequence"/>
</dbReference>
<organism evidence="7 8">
    <name type="scientific">Liquorilactobacillus sucicola DSM 21376 = JCM 15457</name>
    <dbReference type="NCBI Taxonomy" id="1423806"/>
    <lineage>
        <taxon>Bacteria</taxon>
        <taxon>Bacillati</taxon>
        <taxon>Bacillota</taxon>
        <taxon>Bacilli</taxon>
        <taxon>Lactobacillales</taxon>
        <taxon>Lactobacillaceae</taxon>
        <taxon>Liquorilactobacillus</taxon>
    </lineage>
</organism>
<reference evidence="7 8" key="1">
    <citation type="journal article" date="2015" name="Genome Announc.">
        <title>Expanding the biotechnology potential of lactobacilli through comparative genomics of 213 strains and associated genera.</title>
        <authorList>
            <person name="Sun Z."/>
            <person name="Harris H.M."/>
            <person name="McCann A."/>
            <person name="Guo C."/>
            <person name="Argimon S."/>
            <person name="Zhang W."/>
            <person name="Yang X."/>
            <person name="Jeffery I.B."/>
            <person name="Cooney J.C."/>
            <person name="Kagawa T.F."/>
            <person name="Liu W."/>
            <person name="Song Y."/>
            <person name="Salvetti E."/>
            <person name="Wrobel A."/>
            <person name="Rasinkangas P."/>
            <person name="Parkhill J."/>
            <person name="Rea M.C."/>
            <person name="O'Sullivan O."/>
            <person name="Ritari J."/>
            <person name="Douillard F.P."/>
            <person name="Paul Ross R."/>
            <person name="Yang R."/>
            <person name="Briner A.E."/>
            <person name="Felis G.E."/>
            <person name="de Vos W.M."/>
            <person name="Barrangou R."/>
            <person name="Klaenhammer T.R."/>
            <person name="Caufield P.W."/>
            <person name="Cui Y."/>
            <person name="Zhang H."/>
            <person name="O'Toole P.W."/>
        </authorList>
    </citation>
    <scope>NUCLEOTIDE SEQUENCE [LARGE SCALE GENOMIC DNA]</scope>
    <source>
        <strain evidence="7 8">DSM 21376</strain>
    </source>
</reference>
<dbReference type="AlphaFoldDB" id="A0A0R2DY31"/>
<dbReference type="Pfam" id="PF01943">
    <property type="entry name" value="Polysacc_synt"/>
    <property type="match status" value="1"/>
</dbReference>
<evidence type="ECO:0000256" key="4">
    <source>
        <dbReference type="ARBA" id="ARBA00022989"/>
    </source>
</evidence>
<evidence type="ECO:0000256" key="3">
    <source>
        <dbReference type="ARBA" id="ARBA00022692"/>
    </source>
</evidence>
<protein>
    <submittedName>
        <fullName evidence="7">Polysaccharide biosynthesis protein</fullName>
    </submittedName>
</protein>
<gene>
    <name evidence="7" type="ORF">FD15_GL001684</name>
</gene>
<feature type="transmembrane region" description="Helical" evidence="6">
    <location>
        <begin position="138"/>
        <end position="156"/>
    </location>
</feature>
<feature type="transmembrane region" description="Helical" evidence="6">
    <location>
        <begin position="378"/>
        <end position="400"/>
    </location>
</feature>
<feature type="transmembrane region" description="Helical" evidence="6">
    <location>
        <begin position="61"/>
        <end position="80"/>
    </location>
</feature>